<keyword evidence="2" id="KW-1185">Reference proteome</keyword>
<accession>A0A0K0N5D1</accession>
<sequence>MSDKISNKDALMRAVGDLSEGILDPEMAETIAEGLISRGFVVDEDALREKHGISVQPAPIASNEESVHDLVVAQLFIGLPSGPMGGIPSSNYNSAHTLFKNLCSKAGKDPIEVIRARKRFGFEKYGTILQSSNGRDHLEDAIDEVADALVYLMCIRWQEEEAKK</sequence>
<dbReference type="OrthoDB" id="24845at10239"/>
<dbReference type="Proteomes" id="UP000203853">
    <property type="component" value="Segment"/>
</dbReference>
<dbReference type="GeneID" id="26631067"/>
<evidence type="ECO:0000313" key="2">
    <source>
        <dbReference type="Proteomes" id="UP000203853"/>
    </source>
</evidence>
<name>A0A0K0N5D1_9CAUD</name>
<reference evidence="1 2" key="1">
    <citation type="journal article" date="2015" name="Appl. Environ. Microbiol.">
        <title>Three of a Kind: Genetically Similar Tsukamurella Phages TIN2, TIN3, and TIN4.</title>
        <authorList>
            <person name="Dyson Z.A."/>
            <person name="Tucci J."/>
            <person name="Seviour R.J."/>
            <person name="Petrovski S."/>
        </authorList>
    </citation>
    <scope>NUCLEOTIDE SEQUENCE [LARGE SCALE GENOMIC DNA]</scope>
</reference>
<proteinExistence type="predicted"/>
<evidence type="ECO:0000313" key="1">
    <source>
        <dbReference type="EMBL" id="AKJ71796.1"/>
    </source>
</evidence>
<dbReference type="EMBL" id="KR011062">
    <property type="protein sequence ID" value="AKJ71796.1"/>
    <property type="molecule type" value="Genomic_DNA"/>
</dbReference>
<gene>
    <name evidence="1" type="ORF">TIN2_106</name>
</gene>
<protein>
    <submittedName>
        <fullName evidence="1">Uncharacterized protein</fullName>
    </submittedName>
</protein>
<dbReference type="KEGG" id="vg:26631067"/>
<organism evidence="1 2">
    <name type="scientific">Tsukamurella phage TIN2</name>
    <dbReference type="NCBI Taxonomy" id="1636545"/>
    <lineage>
        <taxon>Viruses</taxon>
        <taxon>Duplodnaviria</taxon>
        <taxon>Heunggongvirae</taxon>
        <taxon>Uroviricota</taxon>
        <taxon>Caudoviricetes</taxon>
        <taxon>Tinduovirus</taxon>
        <taxon>Tinduovirus TIN2</taxon>
    </lineage>
</organism>
<dbReference type="RefSeq" id="YP_009204541.1">
    <property type="nucleotide sequence ID" value="NC_028865.1"/>
</dbReference>